<dbReference type="Proteomes" id="UP000030746">
    <property type="component" value="Unassembled WGS sequence"/>
</dbReference>
<organism evidence="1 2">
    <name type="scientific">Lottia gigantea</name>
    <name type="common">Giant owl limpet</name>
    <dbReference type="NCBI Taxonomy" id="225164"/>
    <lineage>
        <taxon>Eukaryota</taxon>
        <taxon>Metazoa</taxon>
        <taxon>Spiralia</taxon>
        <taxon>Lophotrochozoa</taxon>
        <taxon>Mollusca</taxon>
        <taxon>Gastropoda</taxon>
        <taxon>Patellogastropoda</taxon>
        <taxon>Lottioidea</taxon>
        <taxon>Lottiidae</taxon>
        <taxon>Lottia</taxon>
    </lineage>
</organism>
<evidence type="ECO:0000313" key="2">
    <source>
        <dbReference type="Proteomes" id="UP000030746"/>
    </source>
</evidence>
<proteinExistence type="predicted"/>
<dbReference type="KEGG" id="lgi:LOTGIDRAFT_176675"/>
<protein>
    <submittedName>
        <fullName evidence="1">Uncharacterized protein</fullName>
    </submittedName>
</protein>
<name>V4AEE4_LOTGI</name>
<feature type="non-terminal residue" evidence="1">
    <location>
        <position position="126"/>
    </location>
</feature>
<dbReference type="HOGENOM" id="CLU_1987144_0_0_1"/>
<sequence>MLTRSVLIIQHEIKKVLNYFYLLDNLIDSLDAFNIFIDSVVNLKSFLNKLAGKGQSVIMGTIGFDSTHAVQNVTAIWILINQLSPAQRHRVLADAGLDEQTLALLLDKMHVKDYEKPMMQYAEFRI</sequence>
<evidence type="ECO:0000313" key="1">
    <source>
        <dbReference type="EMBL" id="ESO95257.1"/>
    </source>
</evidence>
<dbReference type="EMBL" id="KB201661">
    <property type="protein sequence ID" value="ESO95257.1"/>
    <property type="molecule type" value="Genomic_DNA"/>
</dbReference>
<accession>V4AEE4</accession>
<dbReference type="RefSeq" id="XP_009054055.1">
    <property type="nucleotide sequence ID" value="XM_009055807.1"/>
</dbReference>
<reference evidence="1 2" key="1">
    <citation type="journal article" date="2013" name="Nature">
        <title>Insights into bilaterian evolution from three spiralian genomes.</title>
        <authorList>
            <person name="Simakov O."/>
            <person name="Marletaz F."/>
            <person name="Cho S.J."/>
            <person name="Edsinger-Gonzales E."/>
            <person name="Havlak P."/>
            <person name="Hellsten U."/>
            <person name="Kuo D.H."/>
            <person name="Larsson T."/>
            <person name="Lv J."/>
            <person name="Arendt D."/>
            <person name="Savage R."/>
            <person name="Osoegawa K."/>
            <person name="de Jong P."/>
            <person name="Grimwood J."/>
            <person name="Chapman J.A."/>
            <person name="Shapiro H."/>
            <person name="Aerts A."/>
            <person name="Otillar R.P."/>
            <person name="Terry A.Y."/>
            <person name="Boore J.L."/>
            <person name="Grigoriev I.V."/>
            <person name="Lindberg D.R."/>
            <person name="Seaver E.C."/>
            <person name="Weisblat D.A."/>
            <person name="Putnam N.H."/>
            <person name="Rokhsar D.S."/>
        </authorList>
    </citation>
    <scope>NUCLEOTIDE SEQUENCE [LARGE SCALE GENOMIC DNA]</scope>
</reference>
<keyword evidence="2" id="KW-1185">Reference proteome</keyword>
<dbReference type="AlphaFoldDB" id="V4AEE4"/>
<dbReference type="GeneID" id="20243916"/>
<dbReference type="CTD" id="20243916"/>
<gene>
    <name evidence="1" type="ORF">LOTGIDRAFT_176675</name>
</gene>